<organism evidence="2 3">
    <name type="scientific">Armillaria gallica</name>
    <name type="common">Bulbous honey fungus</name>
    <name type="synonym">Armillaria bulbosa</name>
    <dbReference type="NCBI Taxonomy" id="47427"/>
    <lineage>
        <taxon>Eukaryota</taxon>
        <taxon>Fungi</taxon>
        <taxon>Dikarya</taxon>
        <taxon>Basidiomycota</taxon>
        <taxon>Agaricomycotina</taxon>
        <taxon>Agaricomycetes</taxon>
        <taxon>Agaricomycetidae</taxon>
        <taxon>Agaricales</taxon>
        <taxon>Marasmiineae</taxon>
        <taxon>Physalacriaceae</taxon>
        <taxon>Armillaria</taxon>
    </lineage>
</organism>
<evidence type="ECO:0000313" key="3">
    <source>
        <dbReference type="Proteomes" id="UP000217790"/>
    </source>
</evidence>
<reference evidence="3" key="1">
    <citation type="journal article" date="2017" name="Nat. Ecol. Evol.">
        <title>Genome expansion and lineage-specific genetic innovations in the forest pathogenic fungi Armillaria.</title>
        <authorList>
            <person name="Sipos G."/>
            <person name="Prasanna A.N."/>
            <person name="Walter M.C."/>
            <person name="O'Connor E."/>
            <person name="Balint B."/>
            <person name="Krizsan K."/>
            <person name="Kiss B."/>
            <person name="Hess J."/>
            <person name="Varga T."/>
            <person name="Slot J."/>
            <person name="Riley R."/>
            <person name="Boka B."/>
            <person name="Rigling D."/>
            <person name="Barry K."/>
            <person name="Lee J."/>
            <person name="Mihaltcheva S."/>
            <person name="LaButti K."/>
            <person name="Lipzen A."/>
            <person name="Waldron R."/>
            <person name="Moloney N.M."/>
            <person name="Sperisen C."/>
            <person name="Kredics L."/>
            <person name="Vagvoelgyi C."/>
            <person name="Patrignani A."/>
            <person name="Fitzpatrick D."/>
            <person name="Nagy I."/>
            <person name="Doyle S."/>
            <person name="Anderson J.B."/>
            <person name="Grigoriev I.V."/>
            <person name="Gueldener U."/>
            <person name="Muensterkoetter M."/>
            <person name="Nagy L.G."/>
        </authorList>
    </citation>
    <scope>NUCLEOTIDE SEQUENCE [LARGE SCALE GENOMIC DNA]</scope>
    <source>
        <strain evidence="3">Ar21-2</strain>
    </source>
</reference>
<sequence>MFWHISGGETSRQPLHLQLSLALPGLRMTRTPRDLKGGKRNDGTPAFLASLALYVELRAYDNATAKGLFFGTLTHKPGGEADAANRGGRDSKAIVGPKQHRSA</sequence>
<dbReference type="EMBL" id="KZ293763">
    <property type="protein sequence ID" value="PBK79696.1"/>
    <property type="molecule type" value="Genomic_DNA"/>
</dbReference>
<keyword evidence="3" id="KW-1185">Reference proteome</keyword>
<evidence type="ECO:0000313" key="2">
    <source>
        <dbReference type="EMBL" id="PBK79696.1"/>
    </source>
</evidence>
<accession>A0A2H3CWL3</accession>
<feature type="region of interest" description="Disordered" evidence="1">
    <location>
        <begin position="76"/>
        <end position="103"/>
    </location>
</feature>
<dbReference type="AlphaFoldDB" id="A0A2H3CWL3"/>
<evidence type="ECO:0000256" key="1">
    <source>
        <dbReference type="SAM" id="MobiDB-lite"/>
    </source>
</evidence>
<name>A0A2H3CWL3_ARMGA</name>
<gene>
    <name evidence="2" type="ORF">ARMGADRAFT_1092880</name>
</gene>
<dbReference type="Proteomes" id="UP000217790">
    <property type="component" value="Unassembled WGS sequence"/>
</dbReference>
<dbReference type="InParanoid" id="A0A2H3CWL3"/>
<proteinExistence type="predicted"/>
<protein>
    <submittedName>
        <fullName evidence="2">Uncharacterized protein</fullName>
    </submittedName>
</protein>